<organism evidence="20 21">
    <name type="scientific">Tetracentron sinense</name>
    <name type="common">Spur-leaf</name>
    <dbReference type="NCBI Taxonomy" id="13715"/>
    <lineage>
        <taxon>Eukaryota</taxon>
        <taxon>Viridiplantae</taxon>
        <taxon>Streptophyta</taxon>
        <taxon>Embryophyta</taxon>
        <taxon>Tracheophyta</taxon>
        <taxon>Spermatophyta</taxon>
        <taxon>Magnoliopsida</taxon>
        <taxon>Trochodendrales</taxon>
        <taxon>Trochodendraceae</taxon>
        <taxon>Tetracentron</taxon>
    </lineage>
</organism>
<evidence type="ECO:0000256" key="1">
    <source>
        <dbReference type="ARBA" id="ARBA00004479"/>
    </source>
</evidence>
<dbReference type="PROSITE" id="PS00107">
    <property type="entry name" value="PROTEIN_KINASE_ATP"/>
    <property type="match status" value="1"/>
</dbReference>
<gene>
    <name evidence="20" type="ORF">HHK36_011714</name>
</gene>
<feature type="binding site" evidence="16">
    <location>
        <position position="521"/>
    </location>
    <ligand>
        <name>ATP</name>
        <dbReference type="ChEBI" id="CHEBI:30616"/>
    </ligand>
</feature>
<dbReference type="Gene3D" id="1.10.510.10">
    <property type="entry name" value="Transferase(Phosphotransferase) domain 1"/>
    <property type="match status" value="1"/>
</dbReference>
<evidence type="ECO:0000256" key="16">
    <source>
        <dbReference type="PROSITE-ProRule" id="PRU10141"/>
    </source>
</evidence>
<keyword evidence="13" id="KW-1015">Disulfide bond</keyword>
<keyword evidence="4" id="KW-0808">Transferase</keyword>
<keyword evidence="7" id="KW-0677">Repeat</keyword>
<keyword evidence="6 17" id="KW-0732">Signal</keyword>
<comment type="caution">
    <text evidence="15">Lacks conserved residue(s) required for the propagation of feature annotation.</text>
</comment>
<evidence type="ECO:0000256" key="8">
    <source>
        <dbReference type="ARBA" id="ARBA00022741"/>
    </source>
</evidence>
<proteinExistence type="predicted"/>
<evidence type="ECO:0000256" key="2">
    <source>
        <dbReference type="ARBA" id="ARBA00022527"/>
    </source>
</evidence>
<dbReference type="PROSITE" id="PS50026">
    <property type="entry name" value="EGF_3"/>
    <property type="match status" value="1"/>
</dbReference>
<dbReference type="GO" id="GO:0030247">
    <property type="term" value="F:polysaccharide binding"/>
    <property type="evidence" value="ECO:0007669"/>
    <property type="project" value="InterPro"/>
</dbReference>
<dbReference type="PROSITE" id="PS00010">
    <property type="entry name" value="ASX_HYDROXYL"/>
    <property type="match status" value="1"/>
</dbReference>
<reference evidence="20 21" key="1">
    <citation type="submission" date="2020-04" db="EMBL/GenBank/DDBJ databases">
        <title>Plant Genome Project.</title>
        <authorList>
            <person name="Zhang R.-G."/>
        </authorList>
    </citation>
    <scope>NUCLEOTIDE SEQUENCE [LARGE SCALE GENOMIC DNA]</scope>
    <source>
        <strain evidence="20">YNK0</strain>
        <tissue evidence="20">Leaf</tissue>
    </source>
</reference>
<dbReference type="SUPFAM" id="SSF57184">
    <property type="entry name" value="Growth factor receptor domain"/>
    <property type="match status" value="1"/>
</dbReference>
<dbReference type="InterPro" id="IPR000152">
    <property type="entry name" value="EGF-type_Asp/Asn_hydroxyl_site"/>
</dbReference>
<dbReference type="Gene3D" id="2.10.25.10">
    <property type="entry name" value="Laminin"/>
    <property type="match status" value="2"/>
</dbReference>
<dbReference type="GO" id="GO:0005509">
    <property type="term" value="F:calcium ion binding"/>
    <property type="evidence" value="ECO:0007669"/>
    <property type="project" value="InterPro"/>
</dbReference>
<dbReference type="FunFam" id="3.30.200.20:FF:000043">
    <property type="entry name" value="Wall-associated receptor kinase 2"/>
    <property type="match status" value="1"/>
</dbReference>
<dbReference type="CDD" id="cd14066">
    <property type="entry name" value="STKc_IRAK"/>
    <property type="match status" value="1"/>
</dbReference>
<evidence type="ECO:0000256" key="5">
    <source>
        <dbReference type="ARBA" id="ARBA00022692"/>
    </source>
</evidence>
<dbReference type="InterPro" id="IPR011009">
    <property type="entry name" value="Kinase-like_dom_sf"/>
</dbReference>
<evidence type="ECO:0000256" key="12">
    <source>
        <dbReference type="ARBA" id="ARBA00023136"/>
    </source>
</evidence>
<evidence type="ECO:0000259" key="18">
    <source>
        <dbReference type="PROSITE" id="PS50011"/>
    </source>
</evidence>
<evidence type="ECO:0000256" key="3">
    <source>
        <dbReference type="ARBA" id="ARBA00022536"/>
    </source>
</evidence>
<dbReference type="OrthoDB" id="4062651at2759"/>
<feature type="domain" description="Protein kinase" evidence="18">
    <location>
        <begin position="492"/>
        <end position="776"/>
    </location>
</feature>
<evidence type="ECO:0000256" key="9">
    <source>
        <dbReference type="ARBA" id="ARBA00022777"/>
    </source>
</evidence>
<evidence type="ECO:0000256" key="10">
    <source>
        <dbReference type="ARBA" id="ARBA00022840"/>
    </source>
</evidence>
<dbReference type="GO" id="GO:0005524">
    <property type="term" value="F:ATP binding"/>
    <property type="evidence" value="ECO:0007669"/>
    <property type="project" value="UniProtKB-UniRule"/>
</dbReference>
<dbReference type="SMART" id="SM00181">
    <property type="entry name" value="EGF"/>
    <property type="match status" value="2"/>
</dbReference>
<dbReference type="FunFam" id="1.10.510.10:FF:000084">
    <property type="entry name" value="Wall-associated receptor kinase 2"/>
    <property type="match status" value="1"/>
</dbReference>
<keyword evidence="10 16" id="KW-0067">ATP-binding</keyword>
<dbReference type="PROSITE" id="PS01187">
    <property type="entry name" value="EGF_CA"/>
    <property type="match status" value="1"/>
</dbReference>
<dbReference type="Proteomes" id="UP000655225">
    <property type="component" value="Unassembled WGS sequence"/>
</dbReference>
<keyword evidence="8 16" id="KW-0547">Nucleotide-binding</keyword>
<evidence type="ECO:0000256" key="15">
    <source>
        <dbReference type="PROSITE-ProRule" id="PRU00076"/>
    </source>
</evidence>
<dbReference type="CDD" id="cd00054">
    <property type="entry name" value="EGF_CA"/>
    <property type="match status" value="1"/>
</dbReference>
<evidence type="ECO:0000256" key="14">
    <source>
        <dbReference type="ARBA" id="ARBA00023180"/>
    </source>
</evidence>
<feature type="domain" description="EGF-like" evidence="19">
    <location>
        <begin position="296"/>
        <end position="336"/>
    </location>
</feature>
<dbReference type="GO" id="GO:0005886">
    <property type="term" value="C:plasma membrane"/>
    <property type="evidence" value="ECO:0007669"/>
    <property type="project" value="TreeGrafter"/>
</dbReference>
<dbReference type="GO" id="GO:0007166">
    <property type="term" value="P:cell surface receptor signaling pathway"/>
    <property type="evidence" value="ECO:0007669"/>
    <property type="project" value="InterPro"/>
</dbReference>
<dbReference type="InterPro" id="IPR018097">
    <property type="entry name" value="EGF_Ca-bd_CS"/>
</dbReference>
<keyword evidence="9" id="KW-0418">Kinase</keyword>
<sequence>MVKMNLQVLLLLWLIGLLWCTEAVSQSKPNCPESCGNIVVPYPFGFGEKGCFRPETGFELICNQSVSPPMLLSRNNSVLNISLDEGTVTVNTSMAHMCYNKSIKEYVGSSNHMMTNLTGTIFTYSDTRNMLTGIGCDTYAYIMDSVTELYTSVCASLCNQKDVTTNGSCSGVGCCNTPIPKGLKVFHLGVGNLNYQSKAWQFSPCIYAFVADKDWFDFSKISKINISDRPDRMGDSRVVLDWAVGSEKCESAQKRSRDYACEHNSRCDNYNNGNGYRCKCKEGYEGNPYLPYGCQDIDECLDRNNYPCEGKCKNTEGNYTCSCPLGKHGDGKVSCKGFGIIIIVSELDPRCLKKDLTKLEGVLITGELEIAIDKEDHAAPGDRGLAINGSDVVLALLEGKAGQLSHDVLRTPRKMRTPSKLAKTRERDKKREKGTSSWLHRLWKIRKQIKLKERLFKRNGGLLLQQQISFNQVGVKPKIFSAEELEKATDNYNETRVLGKGGGGTVYKGMLQNGGIVAIKKSMTVEESQLAQFINEVALLSQVDHRNVVKLLGCCLETEVPLLVYEFVSNGTLFDHIHDMRDDASSMPWGDRLRIATEIARALAYLHSAASVPIFHRDIKCGNILLDENYRAKVADFGISRSVSEERTHLTTMMVSGTPGYVDPEYLQSLQFTDKSDVYSFGVVLVELLTGERPISYSRPSEERSLREYFILSMEADRLFHILDNRMTKEAALKELVEVAKLAKRCLGFTGRERPTMKEVAAVLEDLRSSHGHPSLPQNSLAGDIAEPSSRSLHNANVQESFSLVASFGIETGSSREDGN</sequence>
<dbReference type="InterPro" id="IPR025287">
    <property type="entry name" value="WAK_GUB"/>
</dbReference>
<dbReference type="Pfam" id="PF00069">
    <property type="entry name" value="Pkinase"/>
    <property type="match status" value="1"/>
</dbReference>
<dbReference type="InterPro" id="IPR000742">
    <property type="entry name" value="EGF"/>
</dbReference>
<dbReference type="PROSITE" id="PS50011">
    <property type="entry name" value="PROTEIN_KINASE_DOM"/>
    <property type="match status" value="1"/>
</dbReference>
<dbReference type="Gene3D" id="3.30.200.20">
    <property type="entry name" value="Phosphorylase Kinase, domain 1"/>
    <property type="match status" value="1"/>
</dbReference>
<dbReference type="Pfam" id="PF13947">
    <property type="entry name" value="GUB_WAK_bind"/>
    <property type="match status" value="1"/>
</dbReference>
<keyword evidence="11" id="KW-1133">Transmembrane helix</keyword>
<keyword evidence="12" id="KW-0472">Membrane</keyword>
<comment type="subcellular location">
    <subcellularLocation>
        <location evidence="1">Membrane</location>
        <topology evidence="1">Single-pass type I membrane protein</topology>
    </subcellularLocation>
</comment>
<dbReference type="GO" id="GO:0004674">
    <property type="term" value="F:protein serine/threonine kinase activity"/>
    <property type="evidence" value="ECO:0007669"/>
    <property type="project" value="UniProtKB-KW"/>
</dbReference>
<protein>
    <recommendedName>
        <fullName evidence="22">Protein kinase domain-containing protein</fullName>
    </recommendedName>
</protein>
<dbReference type="InterPro" id="IPR000719">
    <property type="entry name" value="Prot_kinase_dom"/>
</dbReference>
<dbReference type="InterPro" id="IPR009030">
    <property type="entry name" value="Growth_fac_rcpt_cys_sf"/>
</dbReference>
<dbReference type="PROSITE" id="PS00108">
    <property type="entry name" value="PROTEIN_KINASE_ST"/>
    <property type="match status" value="1"/>
</dbReference>
<dbReference type="SMART" id="SM00220">
    <property type="entry name" value="S_TKc"/>
    <property type="match status" value="1"/>
</dbReference>
<name>A0A834ZAY4_TETSI</name>
<dbReference type="SMART" id="SM00179">
    <property type="entry name" value="EGF_CA"/>
    <property type="match status" value="2"/>
</dbReference>
<comment type="caution">
    <text evidence="20">The sequence shown here is derived from an EMBL/GenBank/DDBJ whole genome shotgun (WGS) entry which is preliminary data.</text>
</comment>
<evidence type="ECO:0000256" key="7">
    <source>
        <dbReference type="ARBA" id="ARBA00022737"/>
    </source>
</evidence>
<evidence type="ECO:0000256" key="17">
    <source>
        <dbReference type="SAM" id="SignalP"/>
    </source>
</evidence>
<keyword evidence="14" id="KW-0325">Glycoprotein</keyword>
<dbReference type="AlphaFoldDB" id="A0A834ZAY4"/>
<dbReference type="PANTHER" id="PTHR27005:SF515">
    <property type="entry name" value="WALL-ASSOCIATED RECEPTOR KINASE-LIKE 10-RELATED"/>
    <property type="match status" value="1"/>
</dbReference>
<evidence type="ECO:0000256" key="13">
    <source>
        <dbReference type="ARBA" id="ARBA00023157"/>
    </source>
</evidence>
<keyword evidence="5" id="KW-0812">Transmembrane</keyword>
<dbReference type="InterPro" id="IPR001881">
    <property type="entry name" value="EGF-like_Ca-bd_dom"/>
</dbReference>
<keyword evidence="21" id="KW-1185">Reference proteome</keyword>
<evidence type="ECO:0000313" key="20">
    <source>
        <dbReference type="EMBL" id="KAF8403610.1"/>
    </source>
</evidence>
<evidence type="ECO:0000256" key="11">
    <source>
        <dbReference type="ARBA" id="ARBA00022989"/>
    </source>
</evidence>
<accession>A0A834ZAY4</accession>
<dbReference type="InterPro" id="IPR045274">
    <property type="entry name" value="WAK-like"/>
</dbReference>
<dbReference type="PANTHER" id="PTHR27005">
    <property type="entry name" value="WALL-ASSOCIATED RECEPTOR KINASE-LIKE 21"/>
    <property type="match status" value="1"/>
</dbReference>
<dbReference type="InterPro" id="IPR008271">
    <property type="entry name" value="Ser/Thr_kinase_AS"/>
</dbReference>
<feature type="signal peptide" evidence="17">
    <location>
        <begin position="1"/>
        <end position="23"/>
    </location>
</feature>
<dbReference type="InterPro" id="IPR017441">
    <property type="entry name" value="Protein_kinase_ATP_BS"/>
</dbReference>
<evidence type="ECO:0000256" key="4">
    <source>
        <dbReference type="ARBA" id="ARBA00022679"/>
    </source>
</evidence>
<evidence type="ECO:0000256" key="6">
    <source>
        <dbReference type="ARBA" id="ARBA00022729"/>
    </source>
</evidence>
<evidence type="ECO:0000313" key="21">
    <source>
        <dbReference type="Proteomes" id="UP000655225"/>
    </source>
</evidence>
<evidence type="ECO:0008006" key="22">
    <source>
        <dbReference type="Google" id="ProtNLM"/>
    </source>
</evidence>
<keyword evidence="2" id="KW-0723">Serine/threonine-protein kinase</keyword>
<feature type="chain" id="PRO_5032660251" description="Protein kinase domain-containing protein" evidence="17">
    <location>
        <begin position="24"/>
        <end position="820"/>
    </location>
</feature>
<evidence type="ECO:0000259" key="19">
    <source>
        <dbReference type="PROSITE" id="PS50026"/>
    </source>
</evidence>
<dbReference type="EMBL" id="JABCRI010000007">
    <property type="protein sequence ID" value="KAF8403610.1"/>
    <property type="molecule type" value="Genomic_DNA"/>
</dbReference>
<keyword evidence="3 15" id="KW-0245">EGF-like domain</keyword>
<dbReference type="FunFam" id="2.10.25.10:FF:000628">
    <property type="entry name" value="Wall-associated receptor kinase 2"/>
    <property type="match status" value="1"/>
</dbReference>
<dbReference type="SUPFAM" id="SSF56112">
    <property type="entry name" value="Protein kinase-like (PK-like)"/>
    <property type="match status" value="1"/>
</dbReference>